<keyword evidence="2 3" id="KW-1133">Transmembrane helix</keyword>
<feature type="transmembrane region" description="Helical" evidence="3">
    <location>
        <begin position="148"/>
        <end position="166"/>
    </location>
</feature>
<feature type="transmembrane region" description="Helical" evidence="3">
    <location>
        <begin position="80"/>
        <end position="102"/>
    </location>
</feature>
<dbReference type="Proteomes" id="UP000543804">
    <property type="component" value="Unassembled WGS sequence"/>
</dbReference>
<dbReference type="PANTHER" id="PTHR37815">
    <property type="entry name" value="UPF0397 PROTEIN BC_2624-RELATED"/>
    <property type="match status" value="1"/>
</dbReference>
<feature type="transmembrane region" description="Helical" evidence="3">
    <location>
        <begin position="114"/>
        <end position="136"/>
    </location>
</feature>
<dbReference type="AlphaFoldDB" id="A0A848B4N8"/>
<keyword evidence="5" id="KW-1185">Reference proteome</keyword>
<evidence type="ECO:0000256" key="3">
    <source>
        <dbReference type="SAM" id="Phobius"/>
    </source>
</evidence>
<comment type="caution">
    <text evidence="4">The sequence shown here is derived from an EMBL/GenBank/DDBJ whole genome shotgun (WGS) entry which is preliminary data.</text>
</comment>
<accession>A0A848B4N8</accession>
<dbReference type="PANTHER" id="PTHR37815:SF3">
    <property type="entry name" value="UPF0397 PROTEIN SPR0429"/>
    <property type="match status" value="1"/>
</dbReference>
<dbReference type="Gene3D" id="1.10.1760.20">
    <property type="match status" value="1"/>
</dbReference>
<protein>
    <submittedName>
        <fullName evidence="4">ECF transporter S component</fullName>
    </submittedName>
</protein>
<evidence type="ECO:0000313" key="5">
    <source>
        <dbReference type="Proteomes" id="UP000543804"/>
    </source>
</evidence>
<organism evidence="4 5">
    <name type="scientific">Selenomonas bovis</name>
    <dbReference type="NCBI Taxonomy" id="416586"/>
    <lineage>
        <taxon>Bacteria</taxon>
        <taxon>Bacillati</taxon>
        <taxon>Bacillota</taxon>
        <taxon>Negativicutes</taxon>
        <taxon>Selenomonadales</taxon>
        <taxon>Selenomonadaceae</taxon>
        <taxon>Selenomonas</taxon>
    </lineage>
</organism>
<evidence type="ECO:0000256" key="1">
    <source>
        <dbReference type="ARBA" id="ARBA00022692"/>
    </source>
</evidence>
<gene>
    <name evidence="4" type="ORF">HF878_07180</name>
</gene>
<sequence>MVNSDIVTRRQVFSARELCVTAVMTALVFLATFVPRIPIPLGYAHLGDAVIFLLALLLGRREALIAACLGSALSDVMGGFFPWVVPTLFIKFWMAEIVWHLAGRTHAGLARTATAFLLSSLWMAAAYTAFGALLYASVAAGLASAPGLLMEGLVNTAAALLVLPALRRLRRD</sequence>
<dbReference type="EMBL" id="JABAFA010000024">
    <property type="protein sequence ID" value="NMD99249.1"/>
    <property type="molecule type" value="Genomic_DNA"/>
</dbReference>
<dbReference type="Pfam" id="PF07155">
    <property type="entry name" value="ECF-ribofla_trS"/>
    <property type="match status" value="1"/>
</dbReference>
<dbReference type="RefSeq" id="WP_170077634.1">
    <property type="nucleotide sequence ID" value="NZ_JABAFA010000024.1"/>
</dbReference>
<keyword evidence="3" id="KW-0472">Membrane</keyword>
<dbReference type="GO" id="GO:0016020">
    <property type="term" value="C:membrane"/>
    <property type="evidence" value="ECO:0007669"/>
    <property type="project" value="InterPro"/>
</dbReference>
<proteinExistence type="predicted"/>
<name>A0A848B4N8_9FIRM</name>
<keyword evidence="1 3" id="KW-0812">Transmembrane</keyword>
<evidence type="ECO:0000256" key="2">
    <source>
        <dbReference type="ARBA" id="ARBA00022989"/>
    </source>
</evidence>
<reference evidence="4 5" key="1">
    <citation type="submission" date="2020-04" db="EMBL/GenBank/DDBJ databases">
        <authorList>
            <person name="Hitch T.C.A."/>
            <person name="Wylensek D."/>
            <person name="Clavel T."/>
        </authorList>
    </citation>
    <scope>NUCLEOTIDE SEQUENCE [LARGE SCALE GENOMIC DNA]</scope>
    <source>
        <strain evidence="4 5">PG-130-P53-12</strain>
    </source>
</reference>
<dbReference type="InterPro" id="IPR009825">
    <property type="entry name" value="ECF_substrate-spec-like"/>
</dbReference>
<evidence type="ECO:0000313" key="4">
    <source>
        <dbReference type="EMBL" id="NMD99249.1"/>
    </source>
</evidence>
<feature type="transmembrane region" description="Helical" evidence="3">
    <location>
        <begin position="12"/>
        <end position="34"/>
    </location>
</feature>